<organism evidence="6 7">
    <name type="scientific">Austropuccinia psidii MF-1</name>
    <dbReference type="NCBI Taxonomy" id="1389203"/>
    <lineage>
        <taxon>Eukaryota</taxon>
        <taxon>Fungi</taxon>
        <taxon>Dikarya</taxon>
        <taxon>Basidiomycota</taxon>
        <taxon>Pucciniomycotina</taxon>
        <taxon>Pucciniomycetes</taxon>
        <taxon>Pucciniales</taxon>
        <taxon>Sphaerophragmiaceae</taxon>
        <taxon>Austropuccinia</taxon>
    </lineage>
</organism>
<dbReference type="InterPro" id="IPR001584">
    <property type="entry name" value="Integrase_cat-core"/>
</dbReference>
<comment type="catalytic activity">
    <reaction evidence="3">
        <text>DNA(n) + a 2'-deoxyribonucleoside 5'-triphosphate = DNA(n+1) + diphosphate</text>
        <dbReference type="Rhea" id="RHEA:22508"/>
        <dbReference type="Rhea" id="RHEA-COMP:17339"/>
        <dbReference type="Rhea" id="RHEA-COMP:17340"/>
        <dbReference type="ChEBI" id="CHEBI:33019"/>
        <dbReference type="ChEBI" id="CHEBI:61560"/>
        <dbReference type="ChEBI" id="CHEBI:173112"/>
        <dbReference type="EC" id="2.7.7.49"/>
    </reaction>
</comment>
<reference evidence="6" key="1">
    <citation type="submission" date="2021-03" db="EMBL/GenBank/DDBJ databases">
        <title>Draft genome sequence of rust myrtle Austropuccinia psidii MF-1, a brazilian biotype.</title>
        <authorList>
            <person name="Quecine M.C."/>
            <person name="Pachon D.M.R."/>
            <person name="Bonatelli M.L."/>
            <person name="Correr F.H."/>
            <person name="Franceschini L.M."/>
            <person name="Leite T.F."/>
            <person name="Margarido G.R.A."/>
            <person name="Almeida C.A."/>
            <person name="Ferrarezi J.A."/>
            <person name="Labate C.A."/>
        </authorList>
    </citation>
    <scope>NUCLEOTIDE SEQUENCE</scope>
    <source>
        <strain evidence="6">MF-1</strain>
    </source>
</reference>
<protein>
    <recommendedName>
        <fullName evidence="5">Integrase catalytic domain-containing protein</fullName>
    </recommendedName>
</protein>
<dbReference type="PROSITE" id="PS50994">
    <property type="entry name" value="INTEGRASE"/>
    <property type="match status" value="1"/>
</dbReference>
<evidence type="ECO:0000313" key="7">
    <source>
        <dbReference type="Proteomes" id="UP000765509"/>
    </source>
</evidence>
<dbReference type="GO" id="GO:0003964">
    <property type="term" value="F:RNA-directed DNA polymerase activity"/>
    <property type="evidence" value="ECO:0007669"/>
    <property type="project" value="UniProtKB-EC"/>
</dbReference>
<evidence type="ECO:0000256" key="2">
    <source>
        <dbReference type="ARBA" id="ARBA00022884"/>
    </source>
</evidence>
<dbReference type="GO" id="GO:0003887">
    <property type="term" value="F:DNA-directed DNA polymerase activity"/>
    <property type="evidence" value="ECO:0007669"/>
    <property type="project" value="UniProtKB-EC"/>
</dbReference>
<dbReference type="PANTHER" id="PTHR42648">
    <property type="entry name" value="TRANSPOSASE, PUTATIVE-RELATED"/>
    <property type="match status" value="1"/>
</dbReference>
<evidence type="ECO:0000256" key="4">
    <source>
        <dbReference type="ARBA" id="ARBA00049244"/>
    </source>
</evidence>
<sequence length="177" mass="19974">MQMSWLLLPVEDNPTTCLVNIIHLKFLDKPMHQTNPEQITNPLDTLTKACDQLHGQLNGLAPNICLVIVLNGVTGLWIFRGNRLANLPLKTLKREMRPPSDTASSIQFANIAHTTVKRVCTDNGGEFMLSFFKEKGIVYQITIPYEHHQNGKVERTNRTLVEAARSMMIRANPPPTF</sequence>
<dbReference type="GO" id="GO:0005634">
    <property type="term" value="C:nucleus"/>
    <property type="evidence" value="ECO:0007669"/>
    <property type="project" value="UniProtKB-ARBA"/>
</dbReference>
<dbReference type="Gene3D" id="3.30.420.10">
    <property type="entry name" value="Ribonuclease H-like superfamily/Ribonuclease H"/>
    <property type="match status" value="1"/>
</dbReference>
<evidence type="ECO:0000313" key="6">
    <source>
        <dbReference type="EMBL" id="MBW0527301.1"/>
    </source>
</evidence>
<evidence type="ECO:0000256" key="3">
    <source>
        <dbReference type="ARBA" id="ARBA00048173"/>
    </source>
</evidence>
<dbReference type="PANTHER" id="PTHR42648:SF28">
    <property type="entry name" value="TRANSPOSON-ENCODED PROTEIN WITH RIBONUCLEASE H-LIKE AND RETROVIRUS ZINC FINGER-LIKE DOMAINS"/>
    <property type="match status" value="1"/>
</dbReference>
<keyword evidence="2" id="KW-0694">RNA-binding</keyword>
<dbReference type="SUPFAM" id="SSF53098">
    <property type="entry name" value="Ribonuclease H-like"/>
    <property type="match status" value="1"/>
</dbReference>
<dbReference type="GO" id="GO:0003723">
    <property type="term" value="F:RNA binding"/>
    <property type="evidence" value="ECO:0007669"/>
    <property type="project" value="UniProtKB-KW"/>
</dbReference>
<dbReference type="GO" id="GO:0015074">
    <property type="term" value="P:DNA integration"/>
    <property type="evidence" value="ECO:0007669"/>
    <property type="project" value="InterPro"/>
</dbReference>
<accession>A0A9Q3EYS4</accession>
<comment type="caution">
    <text evidence="6">The sequence shown here is derived from an EMBL/GenBank/DDBJ whole genome shotgun (WGS) entry which is preliminary data.</text>
</comment>
<keyword evidence="1" id="KW-0815">Transposition</keyword>
<dbReference type="InterPro" id="IPR036397">
    <property type="entry name" value="RNaseH_sf"/>
</dbReference>
<gene>
    <name evidence="6" type="ORF">O181_067016</name>
</gene>
<dbReference type="Proteomes" id="UP000765509">
    <property type="component" value="Unassembled WGS sequence"/>
</dbReference>
<evidence type="ECO:0000256" key="1">
    <source>
        <dbReference type="ARBA" id="ARBA00022578"/>
    </source>
</evidence>
<dbReference type="InterPro" id="IPR012337">
    <property type="entry name" value="RNaseH-like_sf"/>
</dbReference>
<feature type="domain" description="Integrase catalytic" evidence="5">
    <location>
        <begin position="121"/>
        <end position="177"/>
    </location>
</feature>
<dbReference type="GO" id="GO:0032196">
    <property type="term" value="P:transposition"/>
    <property type="evidence" value="ECO:0007669"/>
    <property type="project" value="UniProtKB-KW"/>
</dbReference>
<name>A0A9Q3EYS4_9BASI</name>
<comment type="catalytic activity">
    <reaction evidence="4">
        <text>DNA(n) + a 2'-deoxyribonucleoside 5'-triphosphate = DNA(n+1) + diphosphate</text>
        <dbReference type="Rhea" id="RHEA:22508"/>
        <dbReference type="Rhea" id="RHEA-COMP:17339"/>
        <dbReference type="Rhea" id="RHEA-COMP:17340"/>
        <dbReference type="ChEBI" id="CHEBI:33019"/>
        <dbReference type="ChEBI" id="CHEBI:61560"/>
        <dbReference type="ChEBI" id="CHEBI:173112"/>
        <dbReference type="EC" id="2.7.7.7"/>
    </reaction>
</comment>
<dbReference type="AlphaFoldDB" id="A0A9Q3EYS4"/>
<evidence type="ECO:0000259" key="5">
    <source>
        <dbReference type="PROSITE" id="PS50994"/>
    </source>
</evidence>
<keyword evidence="7" id="KW-1185">Reference proteome</keyword>
<proteinExistence type="predicted"/>
<dbReference type="InterPro" id="IPR039537">
    <property type="entry name" value="Retrotran_Ty1/copia-like"/>
</dbReference>
<dbReference type="EMBL" id="AVOT02033413">
    <property type="protein sequence ID" value="MBW0527301.1"/>
    <property type="molecule type" value="Genomic_DNA"/>
</dbReference>